<proteinExistence type="predicted"/>
<feature type="compositionally biased region" description="Acidic residues" evidence="1">
    <location>
        <begin position="606"/>
        <end position="644"/>
    </location>
</feature>
<keyword evidence="3" id="KW-1185">Reference proteome</keyword>
<feature type="compositionally biased region" description="Acidic residues" evidence="1">
    <location>
        <begin position="233"/>
        <end position="247"/>
    </location>
</feature>
<reference evidence="2 3" key="1">
    <citation type="journal article" date="2018" name="Evol. Lett.">
        <title>Horizontal gene cluster transfer increased hallucinogenic mushroom diversity.</title>
        <authorList>
            <person name="Reynolds H.T."/>
            <person name="Vijayakumar V."/>
            <person name="Gluck-Thaler E."/>
            <person name="Korotkin H.B."/>
            <person name="Matheny P.B."/>
            <person name="Slot J.C."/>
        </authorList>
    </citation>
    <scope>NUCLEOTIDE SEQUENCE [LARGE SCALE GENOMIC DNA]</scope>
    <source>
        <strain evidence="2 3">2629</strain>
    </source>
</reference>
<evidence type="ECO:0000313" key="3">
    <source>
        <dbReference type="Proteomes" id="UP000284842"/>
    </source>
</evidence>
<dbReference type="Gene3D" id="3.80.10.10">
    <property type="entry name" value="Ribonuclease Inhibitor"/>
    <property type="match status" value="1"/>
</dbReference>
<accession>A0A409Y9K8</accession>
<feature type="region of interest" description="Disordered" evidence="1">
    <location>
        <begin position="593"/>
        <end position="653"/>
    </location>
</feature>
<dbReference type="AlphaFoldDB" id="A0A409Y9K8"/>
<name>A0A409Y9K8_9AGAR</name>
<feature type="compositionally biased region" description="Basic and acidic residues" evidence="1">
    <location>
        <begin position="248"/>
        <end position="274"/>
    </location>
</feature>
<comment type="caution">
    <text evidence="2">The sequence shown here is derived from an EMBL/GenBank/DDBJ whole genome shotgun (WGS) entry which is preliminary data.</text>
</comment>
<dbReference type="OrthoDB" id="10632099at2759"/>
<gene>
    <name evidence="2" type="ORF">CVT24_005225</name>
</gene>
<dbReference type="EMBL" id="NHTK01001350">
    <property type="protein sequence ID" value="PPQ99647.1"/>
    <property type="molecule type" value="Genomic_DNA"/>
</dbReference>
<evidence type="ECO:0000313" key="2">
    <source>
        <dbReference type="EMBL" id="PPQ99647.1"/>
    </source>
</evidence>
<feature type="region of interest" description="Disordered" evidence="1">
    <location>
        <begin position="233"/>
        <end position="274"/>
    </location>
</feature>
<protein>
    <recommendedName>
        <fullName evidence="4">F-box domain-containing protein</fullName>
    </recommendedName>
</protein>
<dbReference type="Proteomes" id="UP000284842">
    <property type="component" value="Unassembled WGS sequence"/>
</dbReference>
<dbReference type="InterPro" id="IPR032675">
    <property type="entry name" value="LRR_dom_sf"/>
</dbReference>
<organism evidence="2 3">
    <name type="scientific">Panaeolus cyanescens</name>
    <dbReference type="NCBI Taxonomy" id="181874"/>
    <lineage>
        <taxon>Eukaryota</taxon>
        <taxon>Fungi</taxon>
        <taxon>Dikarya</taxon>
        <taxon>Basidiomycota</taxon>
        <taxon>Agaricomycotina</taxon>
        <taxon>Agaricomycetes</taxon>
        <taxon>Agaricomycetidae</taxon>
        <taxon>Agaricales</taxon>
        <taxon>Agaricineae</taxon>
        <taxon>Galeropsidaceae</taxon>
        <taxon>Panaeolus</taxon>
    </lineage>
</organism>
<dbReference type="SUPFAM" id="SSF52047">
    <property type="entry name" value="RNI-like"/>
    <property type="match status" value="1"/>
</dbReference>
<evidence type="ECO:0008006" key="4">
    <source>
        <dbReference type="Google" id="ProtNLM"/>
    </source>
</evidence>
<evidence type="ECO:0000256" key="1">
    <source>
        <dbReference type="SAM" id="MobiDB-lite"/>
    </source>
</evidence>
<sequence>MATIPHPASPVFSLEIFELIIKEIASTPNIVEPLENGNALLPTANIVVKRRPCLSDLKAWCLVSRDFVPICRPYLFQHITFGPFNLLSLKARRLGRLLHTHPTLASRVEVVNLNFDRTSTEDLTQDSVDKEFEDDTSPMLYHTLKNVREATLIHSEEHYFLRGHHFDWEYLGCQDMMCSMVATDALHAFSKWKFLTTISASGLAISMRKVLSTPNLENLNIYDSYCRTWELDEDETDDEDESDDNGESDDKDKPENDENREDNSEERYKSRPQAKETVRLPVDRRLPLKRLTLSRVSCFQHWIFFWCEQLEELNMANVELYNFGGVFLSESSRLTCLPALRRLKVENTWDLRRVCLFPESEGVKAFPALQHLDILLSELSKNGGDVDDINPILSHAGDLETLRIAGTVLDSLRHCYLRHLTLGFIVNYKLLSTTLDLSRCLQTCRFRNTLKNVEITTFDKSEYNEQVIQSLNNALELVKADNVIETVKVSVQTGLLDPKEVSRNSGPSFTELRRLDSILTQDRKRYFPSLRRVEVAVGFKRPEALPEEEKQDRWVFDGDYLRGVLQGLYASDGAGIDFVCAMGSLDDYWEKFSSKDGPSVDQQDSASDEEEEDGESGDDDEDDEDGTGDEDGSSEWATESESESVPDSNVVQL</sequence>
<dbReference type="InParanoid" id="A0A409Y9K8"/>